<dbReference type="OrthoDB" id="8075495at2"/>
<evidence type="ECO:0000256" key="4">
    <source>
        <dbReference type="ARBA" id="ARBA00022989"/>
    </source>
</evidence>
<comment type="caution">
    <text evidence="7">The sequence shown here is derived from an EMBL/GenBank/DDBJ whole genome shotgun (WGS) entry which is preliminary data.</text>
</comment>
<evidence type="ECO:0000256" key="2">
    <source>
        <dbReference type="ARBA" id="ARBA00022475"/>
    </source>
</evidence>
<dbReference type="RefSeq" id="WP_007746729.1">
    <property type="nucleotide sequence ID" value="NZ_CM001398.1"/>
</dbReference>
<feature type="transmembrane region" description="Helical" evidence="6">
    <location>
        <begin position="25"/>
        <end position="52"/>
    </location>
</feature>
<dbReference type="EMBL" id="AFVZ01000001">
    <property type="protein sequence ID" value="EHN59676.1"/>
    <property type="molecule type" value="Genomic_DNA"/>
</dbReference>
<dbReference type="Pfam" id="PF02361">
    <property type="entry name" value="CbiQ"/>
    <property type="match status" value="1"/>
</dbReference>
<keyword evidence="3 6" id="KW-0812">Transmembrane</keyword>
<reference evidence="7 8" key="1">
    <citation type="journal article" date="2012" name="PLoS ONE">
        <title>Functional divergence in the genus oenococcus as predicted by genome sequencing of the newly-described species, Oenococcus kitaharae.</title>
        <authorList>
            <person name="Borneman A.R."/>
            <person name="McCarthy J.M."/>
            <person name="Chambers P.J."/>
            <person name="Bartowsky E.J."/>
        </authorList>
    </citation>
    <scope>NUCLEOTIDE SEQUENCE [LARGE SCALE GENOMIC DNA]</scope>
    <source>
        <strain evidence="8">DSM17330</strain>
    </source>
</reference>
<dbReference type="PANTHER" id="PTHR34857">
    <property type="entry name" value="SLL0384 PROTEIN"/>
    <property type="match status" value="1"/>
</dbReference>
<dbReference type="Proteomes" id="UP000004959">
    <property type="component" value="Chromosome"/>
</dbReference>
<proteinExistence type="predicted"/>
<feature type="transmembrane region" description="Helical" evidence="6">
    <location>
        <begin position="121"/>
        <end position="144"/>
    </location>
</feature>
<dbReference type="STRING" id="336988.NT96_01645"/>
<evidence type="ECO:0000313" key="7">
    <source>
        <dbReference type="EMBL" id="EHN59676.1"/>
    </source>
</evidence>
<keyword evidence="2" id="KW-1003">Cell membrane</keyword>
<keyword evidence="4 6" id="KW-1133">Transmembrane helix</keyword>
<dbReference type="HOGENOM" id="CLU_056469_2_2_9"/>
<dbReference type="InterPro" id="IPR003339">
    <property type="entry name" value="ABC/ECF_trnsptr_transmembrane"/>
</dbReference>
<evidence type="ECO:0000256" key="5">
    <source>
        <dbReference type="ARBA" id="ARBA00023136"/>
    </source>
</evidence>
<feature type="transmembrane region" description="Helical" evidence="6">
    <location>
        <begin position="92"/>
        <end position="114"/>
    </location>
</feature>
<evidence type="ECO:0000256" key="3">
    <source>
        <dbReference type="ARBA" id="ARBA00022692"/>
    </source>
</evidence>
<feature type="transmembrane region" description="Helical" evidence="6">
    <location>
        <begin position="64"/>
        <end position="86"/>
    </location>
</feature>
<dbReference type="CDD" id="cd16914">
    <property type="entry name" value="EcfT"/>
    <property type="match status" value="1"/>
</dbReference>
<dbReference type="eggNOG" id="COG0619">
    <property type="taxonomic scope" value="Bacteria"/>
</dbReference>
<sequence>MPDFIFGQFMPGKSFIHDLDARNKLISVLLIIASSLLTKSCFWLLLFLFISLLSVRLAKLNLGFFLRGIRFFVFMIFLTAVLQLFFSPGGQVIFSWGFLYLTQMGLQTGVIFFLRFLTALVAMTVFLLTTSPIAISDTLAFFLSPLKVFKLPIDDITLTLSIALRFVPTMIATFSSILDAQKSRGAVFNRGSLLHRMKMYVPVMAPLFLNSVKRAEDLAAAMIMRGYTDGRHRTRFRVMHWRQVDTVVMAAWLLIILLLFITR</sequence>
<evidence type="ECO:0000313" key="8">
    <source>
        <dbReference type="Proteomes" id="UP000004959"/>
    </source>
</evidence>
<dbReference type="InterPro" id="IPR051611">
    <property type="entry name" value="ECF_transporter_component"/>
</dbReference>
<gene>
    <name evidence="7" type="ORF">OKIT_1599</name>
</gene>
<feature type="transmembrane region" description="Helical" evidence="6">
    <location>
        <begin position="241"/>
        <end position="261"/>
    </location>
</feature>
<feature type="transmembrane region" description="Helical" evidence="6">
    <location>
        <begin position="156"/>
        <end position="178"/>
    </location>
</feature>
<keyword evidence="8" id="KW-1185">Reference proteome</keyword>
<protein>
    <submittedName>
        <fullName evidence="7">ABC-type cobalt transport systempermease component</fullName>
    </submittedName>
</protein>
<evidence type="ECO:0000256" key="6">
    <source>
        <dbReference type="SAM" id="Phobius"/>
    </source>
</evidence>
<name>G9WG68_9LACO</name>
<dbReference type="AlphaFoldDB" id="G9WG68"/>
<keyword evidence="5 6" id="KW-0472">Membrane</keyword>
<accession>G9WG68</accession>
<comment type="subcellular location">
    <subcellularLocation>
        <location evidence="1">Membrane</location>
        <topology evidence="1">Multi-pass membrane protein</topology>
    </subcellularLocation>
</comment>
<dbReference type="GO" id="GO:0005886">
    <property type="term" value="C:plasma membrane"/>
    <property type="evidence" value="ECO:0007669"/>
    <property type="project" value="UniProtKB-ARBA"/>
</dbReference>
<evidence type="ECO:0000256" key="1">
    <source>
        <dbReference type="ARBA" id="ARBA00004141"/>
    </source>
</evidence>
<dbReference type="PANTHER" id="PTHR34857:SF2">
    <property type="entry name" value="SLL0384 PROTEIN"/>
    <property type="match status" value="1"/>
</dbReference>
<organism evidence="7 8">
    <name type="scientific">Oenococcus kitaharae DSM 17330</name>
    <dbReference type="NCBI Taxonomy" id="1045004"/>
    <lineage>
        <taxon>Bacteria</taxon>
        <taxon>Bacillati</taxon>
        <taxon>Bacillota</taxon>
        <taxon>Bacilli</taxon>
        <taxon>Lactobacillales</taxon>
        <taxon>Lactobacillaceae</taxon>
        <taxon>Oenococcus</taxon>
    </lineage>
</organism>
<dbReference type="PATRIC" id="fig|1045004.4.peg.1570"/>